<dbReference type="EMBL" id="JAAMRR010000687">
    <property type="protein sequence ID" value="NGX96109.1"/>
    <property type="molecule type" value="Genomic_DNA"/>
</dbReference>
<evidence type="ECO:0000313" key="8">
    <source>
        <dbReference type="EMBL" id="NGX96109.1"/>
    </source>
</evidence>
<accession>A0A7C9VHQ4</accession>
<dbReference type="UniPathway" id="UPA00286"/>
<dbReference type="Pfam" id="PF16822">
    <property type="entry name" value="ALGX"/>
    <property type="match status" value="1"/>
</dbReference>
<evidence type="ECO:0000256" key="4">
    <source>
        <dbReference type="ARBA" id="ARBA00022729"/>
    </source>
</evidence>
<evidence type="ECO:0000256" key="6">
    <source>
        <dbReference type="ARBA" id="ARBA00022841"/>
    </source>
</evidence>
<keyword evidence="4" id="KW-0732">Signal</keyword>
<keyword evidence="3" id="KW-0808">Transferase</keyword>
<name>A0A7C9VHQ4_9BRAD</name>
<evidence type="ECO:0000313" key="9">
    <source>
        <dbReference type="Proteomes" id="UP000480266"/>
    </source>
</evidence>
<organism evidence="8 9">
    <name type="scientific">Candidatus Afipia apatlaquensis</name>
    <dbReference type="NCBI Taxonomy" id="2712852"/>
    <lineage>
        <taxon>Bacteria</taxon>
        <taxon>Pseudomonadati</taxon>
        <taxon>Pseudomonadota</taxon>
        <taxon>Alphaproteobacteria</taxon>
        <taxon>Hyphomicrobiales</taxon>
        <taxon>Nitrobacteraceae</taxon>
        <taxon>Afipia</taxon>
    </lineage>
</organism>
<dbReference type="GO" id="GO:0042597">
    <property type="term" value="C:periplasmic space"/>
    <property type="evidence" value="ECO:0007669"/>
    <property type="project" value="UniProtKB-SubCell"/>
</dbReference>
<evidence type="ECO:0000256" key="3">
    <source>
        <dbReference type="ARBA" id="ARBA00022679"/>
    </source>
</evidence>
<keyword evidence="6" id="KW-0016">Alginate biosynthesis</keyword>
<evidence type="ECO:0000259" key="7">
    <source>
        <dbReference type="Pfam" id="PF16822"/>
    </source>
</evidence>
<reference evidence="8" key="1">
    <citation type="submission" date="2020-02" db="EMBL/GenBank/DDBJ databases">
        <title>Draft genome sequence of Candidatus Afipia apatlaquensis IBT-C3, a potential strain for decolorization of textile dyes.</title>
        <authorList>
            <person name="Sanchez-Reyes A."/>
            <person name="Breton-Deval L."/>
            <person name="Mangelson H."/>
            <person name="Sanchez-Flores A."/>
        </authorList>
    </citation>
    <scope>NUCLEOTIDE SEQUENCE [LARGE SCALE GENOMIC DNA]</scope>
    <source>
        <strain evidence="8">IBT-C3</strain>
    </source>
</reference>
<evidence type="ECO:0000256" key="5">
    <source>
        <dbReference type="ARBA" id="ARBA00022764"/>
    </source>
</evidence>
<dbReference type="AlphaFoldDB" id="A0A7C9VHQ4"/>
<keyword evidence="5" id="KW-0574">Periplasm</keyword>
<proteinExistence type="predicted"/>
<comment type="caution">
    <text evidence="8">The sequence shown here is derived from an EMBL/GenBank/DDBJ whole genome shotgun (WGS) entry which is preliminary data.</text>
</comment>
<dbReference type="Proteomes" id="UP000480266">
    <property type="component" value="Unassembled WGS sequence"/>
</dbReference>
<comment type="subcellular location">
    <subcellularLocation>
        <location evidence="1">Periplasm</location>
    </subcellularLocation>
</comment>
<feature type="domain" description="AlgX/AlgJ SGNH hydrolase-like" evidence="7">
    <location>
        <begin position="8"/>
        <end position="184"/>
    </location>
</feature>
<dbReference type="GO" id="GO:0016740">
    <property type="term" value="F:transferase activity"/>
    <property type="evidence" value="ECO:0007669"/>
    <property type="project" value="UniProtKB-KW"/>
</dbReference>
<comment type="pathway">
    <text evidence="2">Glycan biosynthesis; alginate biosynthesis.</text>
</comment>
<evidence type="ECO:0000256" key="1">
    <source>
        <dbReference type="ARBA" id="ARBA00004418"/>
    </source>
</evidence>
<sequence length="218" mass="24105">STPAARTQFVPRYVNLLREAGINVVDTATMIHSLRGKYEVELFPQGGTHWNDIGGALAATAIAEEINRQANQTLALPFTFTYTISGVTSGVDRELADLINVFFPPTAYLTPKVKFQHSASCLDHPSSKLNVAVVGSSFTHLPAEILARDNCLSALNTYFYLNLSRHGGQPYRRLQTNLVEKDLNSLRDAKILILEENESFAGTHSYIDALRELLAKQQ</sequence>
<dbReference type="GO" id="GO:0042121">
    <property type="term" value="P:alginic acid biosynthetic process"/>
    <property type="evidence" value="ECO:0007669"/>
    <property type="project" value="UniProtKB-UniPathway"/>
</dbReference>
<protein>
    <submittedName>
        <fullName evidence="8">Alginate O-acetyltransferase</fullName>
    </submittedName>
</protein>
<keyword evidence="9" id="KW-1185">Reference proteome</keyword>
<evidence type="ECO:0000256" key="2">
    <source>
        <dbReference type="ARBA" id="ARBA00005182"/>
    </source>
</evidence>
<gene>
    <name evidence="8" type="ORF">G4V63_13065</name>
</gene>
<feature type="non-terminal residue" evidence="8">
    <location>
        <position position="1"/>
    </location>
</feature>
<dbReference type="InterPro" id="IPR031811">
    <property type="entry name" value="ALGX/ALGJ_SGNH-like"/>
</dbReference>